<name>A0ABV8Q0B7_9MICO</name>
<keyword evidence="4" id="KW-1185">Reference proteome</keyword>
<reference evidence="4" key="1">
    <citation type="journal article" date="2019" name="Int. J. Syst. Evol. Microbiol.">
        <title>The Global Catalogue of Microorganisms (GCM) 10K type strain sequencing project: providing services to taxonomists for standard genome sequencing and annotation.</title>
        <authorList>
            <consortium name="The Broad Institute Genomics Platform"/>
            <consortium name="The Broad Institute Genome Sequencing Center for Infectious Disease"/>
            <person name="Wu L."/>
            <person name="Ma J."/>
        </authorList>
    </citation>
    <scope>NUCLEOTIDE SEQUENCE [LARGE SCALE GENOMIC DNA]</scope>
    <source>
        <strain evidence="4">CGMCC 1.10363</strain>
    </source>
</reference>
<dbReference type="Proteomes" id="UP001595900">
    <property type="component" value="Unassembled WGS sequence"/>
</dbReference>
<keyword evidence="2" id="KW-1133">Transmembrane helix</keyword>
<dbReference type="Pfam" id="PF19779">
    <property type="entry name" value="DUF6264"/>
    <property type="match status" value="1"/>
</dbReference>
<evidence type="ECO:0000256" key="2">
    <source>
        <dbReference type="SAM" id="Phobius"/>
    </source>
</evidence>
<proteinExistence type="predicted"/>
<accession>A0ABV8Q0B7</accession>
<evidence type="ECO:0000313" key="4">
    <source>
        <dbReference type="Proteomes" id="UP001595900"/>
    </source>
</evidence>
<keyword evidence="2" id="KW-0812">Transmembrane</keyword>
<feature type="transmembrane region" description="Helical" evidence="2">
    <location>
        <begin position="135"/>
        <end position="152"/>
    </location>
</feature>
<dbReference type="RefSeq" id="WP_390226703.1">
    <property type="nucleotide sequence ID" value="NZ_JBHSCN010000002.1"/>
</dbReference>
<protein>
    <submittedName>
        <fullName evidence="3">DUF6264 family protein</fullName>
    </submittedName>
</protein>
<organism evidence="3 4">
    <name type="scientific">Gryllotalpicola reticulitermitis</name>
    <dbReference type="NCBI Taxonomy" id="1184153"/>
    <lineage>
        <taxon>Bacteria</taxon>
        <taxon>Bacillati</taxon>
        <taxon>Actinomycetota</taxon>
        <taxon>Actinomycetes</taxon>
        <taxon>Micrococcales</taxon>
        <taxon>Microbacteriaceae</taxon>
        <taxon>Gryllotalpicola</taxon>
    </lineage>
</organism>
<feature type="transmembrane region" description="Helical" evidence="2">
    <location>
        <begin position="87"/>
        <end position="108"/>
    </location>
</feature>
<evidence type="ECO:0000313" key="3">
    <source>
        <dbReference type="EMBL" id="MFC4241931.1"/>
    </source>
</evidence>
<keyword evidence="2" id="KW-0472">Membrane</keyword>
<feature type="region of interest" description="Disordered" evidence="1">
    <location>
        <begin position="1"/>
        <end position="63"/>
    </location>
</feature>
<feature type="compositionally biased region" description="Basic and acidic residues" evidence="1">
    <location>
        <begin position="1"/>
        <end position="14"/>
    </location>
</feature>
<dbReference type="InterPro" id="IPR046231">
    <property type="entry name" value="DUF6264"/>
</dbReference>
<dbReference type="EMBL" id="JBHSCN010000002">
    <property type="protein sequence ID" value="MFC4241931.1"/>
    <property type="molecule type" value="Genomic_DNA"/>
</dbReference>
<evidence type="ECO:0000256" key="1">
    <source>
        <dbReference type="SAM" id="MobiDB-lite"/>
    </source>
</evidence>
<gene>
    <name evidence="3" type="ORF">ACFOYW_00985</name>
</gene>
<sequence>MSDHGAERRPRPEYGEYASPEEQRAAIKQPAEWQLEPEQTDASPQEPEQGAYRPGIGQPPAPQFRAYHEQRPIAGAPARRVNPWDRLATLVLLGFGLYNVISMIANAVGDGALVRRSAATLSASDEQLLNGFPNWIWVATAVAYSVVWLIALSASLRAMRSGRIAFWIPLLAGIIATMLVLALMVIAVGENPGLLNNVPTPGGTGNPS</sequence>
<feature type="transmembrane region" description="Helical" evidence="2">
    <location>
        <begin position="164"/>
        <end position="188"/>
    </location>
</feature>
<comment type="caution">
    <text evidence="3">The sequence shown here is derived from an EMBL/GenBank/DDBJ whole genome shotgun (WGS) entry which is preliminary data.</text>
</comment>